<evidence type="ECO:0000256" key="5">
    <source>
        <dbReference type="SAM" id="Phobius"/>
    </source>
</evidence>
<comment type="similarity">
    <text evidence="1">Belongs to the TRAFAC class dynamin-like GTPase superfamily. IRG family.</text>
</comment>
<dbReference type="GeneID" id="110086525"/>
<dbReference type="PANTHER" id="PTHR32341">
    <property type="entry name" value="INTERFERON-INDUCIBLE GTPASE"/>
    <property type="match status" value="1"/>
</dbReference>
<dbReference type="GO" id="GO:0005525">
    <property type="term" value="F:GTP binding"/>
    <property type="evidence" value="ECO:0007669"/>
    <property type="project" value="UniProtKB-KW"/>
</dbReference>
<reference evidence="8" key="1">
    <citation type="submission" date="2025-08" db="UniProtKB">
        <authorList>
            <consortium name="RefSeq"/>
        </authorList>
    </citation>
    <scope>IDENTIFICATION</scope>
</reference>
<name>A0A6J0UY10_9SAUR</name>
<feature type="domain" description="IRG-type G" evidence="6">
    <location>
        <begin position="31"/>
        <end position="212"/>
    </location>
</feature>
<keyword evidence="5" id="KW-0812">Transmembrane</keyword>
<dbReference type="Gene3D" id="3.40.50.300">
    <property type="entry name" value="P-loop containing nucleotide triphosphate hydrolases"/>
    <property type="match status" value="1"/>
</dbReference>
<keyword evidence="7" id="KW-1185">Reference proteome</keyword>
<accession>A0A6J0UY10</accession>
<evidence type="ECO:0000313" key="8">
    <source>
        <dbReference type="RefSeq" id="XP_020663139.2"/>
    </source>
</evidence>
<evidence type="ECO:0000256" key="2">
    <source>
        <dbReference type="ARBA" id="ARBA00022741"/>
    </source>
</evidence>
<dbReference type="SUPFAM" id="SSF52540">
    <property type="entry name" value="P-loop containing nucleoside triphosphate hydrolases"/>
    <property type="match status" value="1"/>
</dbReference>
<keyword evidence="5" id="KW-0472">Membrane</keyword>
<organism evidence="7 8">
    <name type="scientific">Pogona vitticeps</name>
    <name type="common">central bearded dragon</name>
    <dbReference type="NCBI Taxonomy" id="103695"/>
    <lineage>
        <taxon>Eukaryota</taxon>
        <taxon>Metazoa</taxon>
        <taxon>Chordata</taxon>
        <taxon>Craniata</taxon>
        <taxon>Vertebrata</taxon>
        <taxon>Euteleostomi</taxon>
        <taxon>Lepidosauria</taxon>
        <taxon>Squamata</taxon>
        <taxon>Bifurcata</taxon>
        <taxon>Unidentata</taxon>
        <taxon>Episquamata</taxon>
        <taxon>Toxicofera</taxon>
        <taxon>Iguania</taxon>
        <taxon>Acrodonta</taxon>
        <taxon>Agamidae</taxon>
        <taxon>Amphibolurinae</taxon>
        <taxon>Pogona</taxon>
    </lineage>
</organism>
<keyword evidence="3" id="KW-0378">Hydrolase</keyword>
<dbReference type="InterPro" id="IPR007743">
    <property type="entry name" value="Immunity-related_GTPase-like"/>
</dbReference>
<dbReference type="Pfam" id="PF05049">
    <property type="entry name" value="IIGP"/>
    <property type="match status" value="1"/>
</dbReference>
<keyword evidence="2" id="KW-0547">Nucleotide-binding</keyword>
<evidence type="ECO:0000256" key="4">
    <source>
        <dbReference type="ARBA" id="ARBA00023134"/>
    </source>
</evidence>
<dbReference type="InterPro" id="IPR051515">
    <property type="entry name" value="IRG"/>
</dbReference>
<dbReference type="InterPro" id="IPR030385">
    <property type="entry name" value="G_IRG_dom"/>
</dbReference>
<dbReference type="GO" id="GO:0016787">
    <property type="term" value="F:hydrolase activity"/>
    <property type="evidence" value="ECO:0007669"/>
    <property type="project" value="UniProtKB-KW"/>
</dbReference>
<keyword evidence="5" id="KW-1133">Transmembrane helix</keyword>
<proteinExistence type="inferred from homology"/>
<dbReference type="Proteomes" id="UP001652642">
    <property type="component" value="Chromosome 9"/>
</dbReference>
<dbReference type="GO" id="GO:0016020">
    <property type="term" value="C:membrane"/>
    <property type="evidence" value="ECO:0007669"/>
    <property type="project" value="InterPro"/>
</dbReference>
<feature type="transmembrane region" description="Helical" evidence="5">
    <location>
        <begin position="248"/>
        <end position="270"/>
    </location>
</feature>
<feature type="transmembrane region" description="Helical" evidence="5">
    <location>
        <begin position="339"/>
        <end position="359"/>
    </location>
</feature>
<dbReference type="PROSITE" id="PS51716">
    <property type="entry name" value="G_IRG"/>
    <property type="match status" value="1"/>
</dbReference>
<dbReference type="AlphaFoldDB" id="A0A6J0UY10"/>
<gene>
    <name evidence="8" type="primary">LOC110086525</name>
</gene>
<dbReference type="OrthoDB" id="422720at2759"/>
<dbReference type="KEGG" id="pvt:110086525"/>
<sequence length="386" mass="42900">MEDFKAAIYHGQLTDALSNMLTKPLPSFNNTPLNIAVAGEPGSGKSSFVNAMLGLQPGDPGAAETGIGATTLEAKPYRHPVLPQVTLWDLPGKGGSPFGEDPFAKVDLNRFDFFIVVGFQRFRTTHADLVHEIQGLGKRFYFVRTKADLDLEASKRQQPSAYNEEEILQHIKEDCDRGLRREGVADPQVFIVSTWETNRFDFPLLQERLKEYLLRLKRQAFISNLPNICLPVLEQKKASMKKRIWAKALWLGVIAALPVPGLSFFPALYLCMKFHTWCYRNFGLDDPSLADLAELVGKTATALKAATKPLTTASVALWRLTDLVGASVMIVEYFHWHHFPIIGCMVSGGISFLSSYFVLRKCTSAVAGDTHRVLIEAVKGEGKKSI</sequence>
<keyword evidence="4" id="KW-0342">GTP-binding</keyword>
<evidence type="ECO:0000313" key="7">
    <source>
        <dbReference type="Proteomes" id="UP001652642"/>
    </source>
</evidence>
<evidence type="ECO:0000256" key="3">
    <source>
        <dbReference type="ARBA" id="ARBA00022801"/>
    </source>
</evidence>
<dbReference type="InterPro" id="IPR027417">
    <property type="entry name" value="P-loop_NTPase"/>
</dbReference>
<evidence type="ECO:0000256" key="1">
    <source>
        <dbReference type="ARBA" id="ARBA00005429"/>
    </source>
</evidence>
<dbReference type="InParanoid" id="A0A6J0UY10"/>
<protein>
    <submittedName>
        <fullName evidence="8">Interferon-inducible GTPase 5-like</fullName>
    </submittedName>
</protein>
<dbReference type="RefSeq" id="XP_020663139.2">
    <property type="nucleotide sequence ID" value="XM_020807480.2"/>
</dbReference>
<evidence type="ECO:0000259" key="6">
    <source>
        <dbReference type="PROSITE" id="PS51716"/>
    </source>
</evidence>
<dbReference type="PANTHER" id="PTHR32341:SF10">
    <property type="entry name" value="INTERFERON-INDUCIBLE GTPASE 5"/>
    <property type="match status" value="1"/>
</dbReference>